<name>A0A0D9XIY1_9ORYZ</name>
<proteinExistence type="predicted"/>
<sequence length="174" mass="19999">MQQTMWEMMQHTGYTRQPQYTVFTRDYSASQRCYQVELVIPSRDDDRHHVVVYGTGWTAMAAMNDASYSATGYLCDTSPESQERIIEDLTDELNRARRRIAILDHEVQPRAEIWGIAPEVVFGDIAAPLLRPQFSIFVPEGEYVDKEGSEFVDEQFEEIVDEGKFASPLINLIL</sequence>
<reference evidence="2" key="2">
    <citation type="submission" date="2013-12" db="EMBL/GenBank/DDBJ databases">
        <authorList>
            <person name="Yu Y."/>
            <person name="Lee S."/>
            <person name="de Baynast K."/>
            <person name="Wissotski M."/>
            <person name="Liu L."/>
            <person name="Talag J."/>
            <person name="Goicoechea J."/>
            <person name="Angelova A."/>
            <person name="Jetty R."/>
            <person name="Kudrna D."/>
            <person name="Golser W."/>
            <person name="Rivera L."/>
            <person name="Zhang J."/>
            <person name="Wing R."/>
        </authorList>
    </citation>
    <scope>NUCLEOTIDE SEQUENCE</scope>
</reference>
<dbReference type="Gramene" id="LPERR10G05070.1">
    <property type="protein sequence ID" value="LPERR10G05070.1"/>
    <property type="gene ID" value="LPERR10G05070"/>
</dbReference>
<dbReference type="EnsemblPlants" id="LPERR10G05070.1">
    <property type="protein sequence ID" value="LPERR10G05070.1"/>
    <property type="gene ID" value="LPERR10G05070"/>
</dbReference>
<reference evidence="1" key="3">
    <citation type="submission" date="2015-04" db="UniProtKB">
        <authorList>
            <consortium name="EnsemblPlants"/>
        </authorList>
    </citation>
    <scope>IDENTIFICATION</scope>
</reference>
<evidence type="ECO:0000313" key="1">
    <source>
        <dbReference type="EnsemblPlants" id="LPERR10G05070.1"/>
    </source>
</evidence>
<evidence type="ECO:0000313" key="2">
    <source>
        <dbReference type="Proteomes" id="UP000032180"/>
    </source>
</evidence>
<protein>
    <submittedName>
        <fullName evidence="1">Uncharacterized protein</fullName>
    </submittedName>
</protein>
<keyword evidence="2" id="KW-1185">Reference proteome</keyword>
<organism evidence="1 2">
    <name type="scientific">Leersia perrieri</name>
    <dbReference type="NCBI Taxonomy" id="77586"/>
    <lineage>
        <taxon>Eukaryota</taxon>
        <taxon>Viridiplantae</taxon>
        <taxon>Streptophyta</taxon>
        <taxon>Embryophyta</taxon>
        <taxon>Tracheophyta</taxon>
        <taxon>Spermatophyta</taxon>
        <taxon>Magnoliopsida</taxon>
        <taxon>Liliopsida</taxon>
        <taxon>Poales</taxon>
        <taxon>Poaceae</taxon>
        <taxon>BOP clade</taxon>
        <taxon>Oryzoideae</taxon>
        <taxon>Oryzeae</taxon>
        <taxon>Oryzinae</taxon>
        <taxon>Leersia</taxon>
    </lineage>
</organism>
<dbReference type="Proteomes" id="UP000032180">
    <property type="component" value="Chromosome 10"/>
</dbReference>
<dbReference type="HOGENOM" id="CLU_1542284_0_0_1"/>
<accession>A0A0D9XIY1</accession>
<dbReference type="AlphaFoldDB" id="A0A0D9XIY1"/>
<reference evidence="1 2" key="1">
    <citation type="submission" date="2012-08" db="EMBL/GenBank/DDBJ databases">
        <title>Oryza genome evolution.</title>
        <authorList>
            <person name="Wing R.A."/>
        </authorList>
    </citation>
    <scope>NUCLEOTIDE SEQUENCE</scope>
</reference>